<feature type="region of interest" description="Disordered" evidence="1">
    <location>
        <begin position="1"/>
        <end position="21"/>
    </location>
</feature>
<evidence type="ECO:0000313" key="3">
    <source>
        <dbReference type="EMBL" id="PXX37847.1"/>
    </source>
</evidence>
<dbReference type="Proteomes" id="UP000247792">
    <property type="component" value="Unassembled WGS sequence"/>
</dbReference>
<comment type="caution">
    <text evidence="3">The sequence shown here is derived from an EMBL/GenBank/DDBJ whole genome shotgun (WGS) entry which is preliminary data.</text>
</comment>
<gene>
    <name evidence="3" type="ORF">DFR42_1146</name>
</gene>
<dbReference type="Pfam" id="PF13592">
    <property type="entry name" value="HTH_33"/>
    <property type="match status" value="1"/>
</dbReference>
<dbReference type="InterPro" id="IPR025959">
    <property type="entry name" value="Winged_HTH_dom"/>
</dbReference>
<dbReference type="RefSeq" id="WP_110257817.1">
    <property type="nucleotide sequence ID" value="NZ_QJKB01000014.1"/>
</dbReference>
<evidence type="ECO:0000259" key="2">
    <source>
        <dbReference type="Pfam" id="PF13592"/>
    </source>
</evidence>
<dbReference type="Pfam" id="PF13551">
    <property type="entry name" value="HTH_29"/>
    <property type="match status" value="1"/>
</dbReference>
<dbReference type="EMBL" id="QJKB01000014">
    <property type="protein sequence ID" value="PXX37847.1"/>
    <property type="molecule type" value="Genomic_DNA"/>
</dbReference>
<dbReference type="AlphaFoldDB" id="A0A318IV75"/>
<keyword evidence="4" id="KW-1185">Reference proteome</keyword>
<reference evidence="3 4" key="1">
    <citation type="submission" date="2018-05" db="EMBL/GenBank/DDBJ databases">
        <title>Genomic Encyclopedia of Type Strains, Phase IV (KMG-IV): sequencing the most valuable type-strain genomes for metagenomic binning, comparative biology and taxonomic classification.</title>
        <authorList>
            <person name="Goeker M."/>
        </authorList>
    </citation>
    <scope>NUCLEOTIDE SEQUENCE [LARGE SCALE GENOMIC DNA]</scope>
    <source>
        <strain evidence="3 4">DSM 19792</strain>
    </source>
</reference>
<accession>A0A318IV75</accession>
<name>A0A318IV75_9BURK</name>
<sequence>MSMVMQMCSQPISSKEDARSLSAMEQYERRRQVVRAHERGAKKVQIARELGLSYTAVCLIITRYLNQGADAILPHKRGRRSGEGRALTSEQETQLQEMIKEKNPRQLQLDFHEWNRPAVAELINKHLGVQMHIRSVTNYLKRWNIVVERAEPRQQQVRSAMPLAAPVVTTAITTVIAPAAETAREEKVATPLD</sequence>
<protein>
    <submittedName>
        <fullName evidence="3">Transposase</fullName>
    </submittedName>
</protein>
<dbReference type="InterPro" id="IPR009057">
    <property type="entry name" value="Homeodomain-like_sf"/>
</dbReference>
<evidence type="ECO:0000256" key="1">
    <source>
        <dbReference type="SAM" id="MobiDB-lite"/>
    </source>
</evidence>
<dbReference type="SUPFAM" id="SSF46689">
    <property type="entry name" value="Homeodomain-like"/>
    <property type="match status" value="1"/>
</dbReference>
<dbReference type="OrthoDB" id="9772604at2"/>
<organism evidence="3 4">
    <name type="scientific">Undibacterium pigrum</name>
    <dbReference type="NCBI Taxonomy" id="401470"/>
    <lineage>
        <taxon>Bacteria</taxon>
        <taxon>Pseudomonadati</taxon>
        <taxon>Pseudomonadota</taxon>
        <taxon>Betaproteobacteria</taxon>
        <taxon>Burkholderiales</taxon>
        <taxon>Oxalobacteraceae</taxon>
        <taxon>Undibacterium</taxon>
    </lineage>
</organism>
<evidence type="ECO:0000313" key="4">
    <source>
        <dbReference type="Proteomes" id="UP000247792"/>
    </source>
</evidence>
<feature type="domain" description="Winged helix-turn helix" evidence="2">
    <location>
        <begin position="111"/>
        <end position="154"/>
    </location>
</feature>
<proteinExistence type="predicted"/>